<evidence type="ECO:0000256" key="3">
    <source>
        <dbReference type="ARBA" id="ARBA00023172"/>
    </source>
</evidence>
<proteinExistence type="inferred from homology"/>
<dbReference type="InterPro" id="IPR011010">
    <property type="entry name" value="DNA_brk_join_enz"/>
</dbReference>
<protein>
    <submittedName>
        <fullName evidence="5">Site-specific integrase</fullName>
    </submittedName>
</protein>
<dbReference type="Gene3D" id="1.10.443.10">
    <property type="entry name" value="Intergrase catalytic core"/>
    <property type="match status" value="1"/>
</dbReference>
<dbReference type="Pfam" id="PF13102">
    <property type="entry name" value="Phage_int_SAM_5"/>
    <property type="match status" value="1"/>
</dbReference>
<dbReference type="PROSITE" id="PS51898">
    <property type="entry name" value="TYR_RECOMBINASE"/>
    <property type="match status" value="1"/>
</dbReference>
<accession>A0ABN3HHC8</accession>
<keyword evidence="6" id="KW-1185">Reference proteome</keyword>
<gene>
    <name evidence="5" type="ORF">GCM10009433_02020</name>
</gene>
<feature type="domain" description="Tyr recombinase" evidence="4">
    <location>
        <begin position="214"/>
        <end position="407"/>
    </location>
</feature>
<organism evidence="5 6">
    <name type="scientific">Psychroflexus lacisalsi</name>
    <dbReference type="NCBI Taxonomy" id="503928"/>
    <lineage>
        <taxon>Bacteria</taxon>
        <taxon>Pseudomonadati</taxon>
        <taxon>Bacteroidota</taxon>
        <taxon>Flavobacteriia</taxon>
        <taxon>Flavobacteriales</taxon>
        <taxon>Flavobacteriaceae</taxon>
        <taxon>Psychroflexus</taxon>
    </lineage>
</organism>
<reference evidence="5 6" key="1">
    <citation type="journal article" date="2019" name="Int. J. Syst. Evol. Microbiol.">
        <title>The Global Catalogue of Microorganisms (GCM) 10K type strain sequencing project: providing services to taxonomists for standard genome sequencing and annotation.</title>
        <authorList>
            <consortium name="The Broad Institute Genomics Platform"/>
            <consortium name="The Broad Institute Genome Sequencing Center for Infectious Disease"/>
            <person name="Wu L."/>
            <person name="Ma J."/>
        </authorList>
    </citation>
    <scope>NUCLEOTIDE SEQUENCE [LARGE SCALE GENOMIC DNA]</scope>
    <source>
        <strain evidence="5 6">JCM 16231</strain>
    </source>
</reference>
<dbReference type="EMBL" id="BAAAGG010000002">
    <property type="protein sequence ID" value="GAA0751707.1"/>
    <property type="molecule type" value="Genomic_DNA"/>
</dbReference>
<name>A0ABN3HHC8_9FLAO</name>
<dbReference type="InterPro" id="IPR002104">
    <property type="entry name" value="Integrase_catalytic"/>
</dbReference>
<comment type="similarity">
    <text evidence="1">Belongs to the 'phage' integrase family.</text>
</comment>
<dbReference type="Proteomes" id="UP001500185">
    <property type="component" value="Unassembled WGS sequence"/>
</dbReference>
<dbReference type="InterPro" id="IPR025269">
    <property type="entry name" value="SAM-like_dom"/>
</dbReference>
<evidence type="ECO:0000259" key="4">
    <source>
        <dbReference type="PROSITE" id="PS51898"/>
    </source>
</evidence>
<keyword evidence="3" id="KW-0233">DNA recombination</keyword>
<dbReference type="InterPro" id="IPR050090">
    <property type="entry name" value="Tyrosine_recombinase_XerCD"/>
</dbReference>
<comment type="caution">
    <text evidence="5">The sequence shown here is derived from an EMBL/GenBank/DDBJ whole genome shotgun (WGS) entry which is preliminary data.</text>
</comment>
<dbReference type="InterPro" id="IPR010998">
    <property type="entry name" value="Integrase_recombinase_N"/>
</dbReference>
<evidence type="ECO:0000256" key="2">
    <source>
        <dbReference type="ARBA" id="ARBA00023125"/>
    </source>
</evidence>
<keyword evidence="2" id="KW-0238">DNA-binding</keyword>
<dbReference type="SUPFAM" id="SSF56349">
    <property type="entry name" value="DNA breaking-rejoining enzymes"/>
    <property type="match status" value="1"/>
</dbReference>
<dbReference type="Gene3D" id="1.10.150.130">
    <property type="match status" value="1"/>
</dbReference>
<dbReference type="PANTHER" id="PTHR30349:SF64">
    <property type="entry name" value="PROPHAGE INTEGRASE INTD-RELATED"/>
    <property type="match status" value="1"/>
</dbReference>
<dbReference type="Pfam" id="PF00589">
    <property type="entry name" value="Phage_integrase"/>
    <property type="match status" value="1"/>
</dbReference>
<dbReference type="RefSeq" id="WP_224455161.1">
    <property type="nucleotide sequence ID" value="NZ_BAAAGG010000002.1"/>
</dbReference>
<dbReference type="InterPro" id="IPR013762">
    <property type="entry name" value="Integrase-like_cat_sf"/>
</dbReference>
<evidence type="ECO:0000256" key="1">
    <source>
        <dbReference type="ARBA" id="ARBA00008857"/>
    </source>
</evidence>
<sequence length="430" mass="50611">MENTDSITLSLELNKNHKNKRGQHSVRLFVFNSITKDKCYIKTPFKLLKADFEGAWLKKNSKAKFRNLRMEMLKFLDSVDSCILELGRFDKDEFKSVFYGNGPQKKDLKYYYDKKITDFTESGGLGTADQYQCSYKFIKKYNNDKVPEFNQITPKWLIKFDKHCTDKGLLTTSSIGMYLRCLKSIFNLAIHEGAVSNDKYPFGKFGYIIPKGENIKKALIKEQVQKLYESKSATPYQKMSKDFWFFSYLSYGLNLKDILMIKNKDLEEGFFYFERKKTLHTVKTRIPIKVYLTDFTKEVIRQYGDYNPDKPQDYVFDILNIDMNDMEKRKRKKNFNRKINQHFLKFANSIGIQENVSFSWARHSFATIAILSGVRFEVVSKRLTHTSVETTMLYFKGFEEETFQEINDKILDFSKKTDANESSNLTKHLL</sequence>
<evidence type="ECO:0000313" key="5">
    <source>
        <dbReference type="EMBL" id="GAA0751707.1"/>
    </source>
</evidence>
<dbReference type="PANTHER" id="PTHR30349">
    <property type="entry name" value="PHAGE INTEGRASE-RELATED"/>
    <property type="match status" value="1"/>
</dbReference>
<evidence type="ECO:0000313" key="6">
    <source>
        <dbReference type="Proteomes" id="UP001500185"/>
    </source>
</evidence>